<dbReference type="Pfam" id="PF10151">
    <property type="entry name" value="TMEM214"/>
    <property type="match status" value="1"/>
</dbReference>
<evidence type="ECO:0000313" key="2">
    <source>
        <dbReference type="EMBL" id="KAL2343527.1"/>
    </source>
</evidence>
<dbReference type="EMBL" id="JBGMDY010000002">
    <property type="protein sequence ID" value="KAL2343527.1"/>
    <property type="molecule type" value="Genomic_DNA"/>
</dbReference>
<protein>
    <recommendedName>
        <fullName evidence="4">Transmembrane protein</fullName>
    </recommendedName>
</protein>
<accession>A0ABD1N5Y7</accession>
<feature type="region of interest" description="Disordered" evidence="1">
    <location>
        <begin position="1"/>
        <end position="59"/>
    </location>
</feature>
<feature type="region of interest" description="Disordered" evidence="1">
    <location>
        <begin position="80"/>
        <end position="135"/>
    </location>
</feature>
<feature type="compositionally biased region" description="Basic residues" evidence="1">
    <location>
        <begin position="126"/>
        <end position="135"/>
    </location>
</feature>
<name>A0ABD1N5Y7_9FABA</name>
<evidence type="ECO:0000256" key="1">
    <source>
        <dbReference type="SAM" id="MobiDB-lite"/>
    </source>
</evidence>
<dbReference type="PANTHER" id="PTHR13448:SF14">
    <property type="entry name" value="F26K24.17 PROTEIN"/>
    <property type="match status" value="1"/>
</dbReference>
<keyword evidence="3" id="KW-1185">Reference proteome</keyword>
<evidence type="ECO:0000313" key="3">
    <source>
        <dbReference type="Proteomes" id="UP001603857"/>
    </source>
</evidence>
<feature type="compositionally biased region" description="Polar residues" evidence="1">
    <location>
        <begin position="37"/>
        <end position="56"/>
    </location>
</feature>
<comment type="caution">
    <text evidence="2">The sequence shown here is derived from an EMBL/GenBank/DDBJ whole genome shotgun (WGS) entry which is preliminary data.</text>
</comment>
<dbReference type="Proteomes" id="UP001603857">
    <property type="component" value="Unassembled WGS sequence"/>
</dbReference>
<dbReference type="InterPro" id="IPR019308">
    <property type="entry name" value="TMEM214"/>
</dbReference>
<dbReference type="PANTHER" id="PTHR13448">
    <property type="entry name" value="TRANSMEMBRANE PROTEIN 214"/>
    <property type="match status" value="1"/>
</dbReference>
<organism evidence="2 3">
    <name type="scientific">Flemingia macrophylla</name>
    <dbReference type="NCBI Taxonomy" id="520843"/>
    <lineage>
        <taxon>Eukaryota</taxon>
        <taxon>Viridiplantae</taxon>
        <taxon>Streptophyta</taxon>
        <taxon>Embryophyta</taxon>
        <taxon>Tracheophyta</taxon>
        <taxon>Spermatophyta</taxon>
        <taxon>Magnoliopsida</taxon>
        <taxon>eudicotyledons</taxon>
        <taxon>Gunneridae</taxon>
        <taxon>Pentapetalae</taxon>
        <taxon>rosids</taxon>
        <taxon>fabids</taxon>
        <taxon>Fabales</taxon>
        <taxon>Fabaceae</taxon>
        <taxon>Papilionoideae</taxon>
        <taxon>50 kb inversion clade</taxon>
        <taxon>NPAAA clade</taxon>
        <taxon>indigoferoid/millettioid clade</taxon>
        <taxon>Phaseoleae</taxon>
        <taxon>Flemingia</taxon>
    </lineage>
</organism>
<dbReference type="AlphaFoldDB" id="A0ABD1N5Y7"/>
<feature type="compositionally biased region" description="Basic and acidic residues" evidence="1">
    <location>
        <begin position="111"/>
        <end position="125"/>
    </location>
</feature>
<gene>
    <name evidence="2" type="ORF">Fmac_004812</name>
</gene>
<evidence type="ECO:0008006" key="4">
    <source>
        <dbReference type="Google" id="ProtNLM"/>
    </source>
</evidence>
<sequence>MEEKHAAVDSANIESNGGADHGWQKVTYAKKQRKKTNNAVNGTNSKHLLPNGTLSASDGVFRSLELQSEDRRRKILEARQAADAAFDDDDEDAPLRSKQRPRDYDDDDENVDHSAENGKAEEPKKVKQKKPKKPKVTLAEAAAKIDAADLGAFLVDISASFEKQQDIQMMRFADYFGRAFSAVTASQFPWVKLFRESAVAKITDTPLSHISDAVYKTSTDWINQRSPEALSSFLLWSLDSILADLSSQQSVGKGSKKAVQQVASKSQVAMFVVLAMVLRRKPDALISVLPILRDNTKYQGQDKLPVIVWMITQASVGDLSVGLYAWARNLLPIVIGKSGNPQSRDLVLQLVEKILSTPKARPVLVNSAVRKGERLIPPSAFEILIGVTFPPSSTRVKATERFEAIYPTLKEVALGGSAGSKAMKQVSLQIFSVAIKAAGENNPELSKEAAGIFIWCLSQNPECYKQWERLYQDNIKASVSVLKKLSDDWKELSAKLSPHEPLRDTINNFKHKNEKVLATETDDAHHAHFKDADKYCKIILGRVSRGHGCTCLTFTVLALAVGAAVFLSPNMESLDFKKLSEIFNIQQ</sequence>
<proteinExistence type="predicted"/>
<reference evidence="2 3" key="1">
    <citation type="submission" date="2024-08" db="EMBL/GenBank/DDBJ databases">
        <title>Insights into the chromosomal genome structure of Flemingia macrophylla.</title>
        <authorList>
            <person name="Ding Y."/>
            <person name="Zhao Y."/>
            <person name="Bi W."/>
            <person name="Wu M."/>
            <person name="Zhao G."/>
            <person name="Gong Y."/>
            <person name="Li W."/>
            <person name="Zhang P."/>
        </authorList>
    </citation>
    <scope>NUCLEOTIDE SEQUENCE [LARGE SCALE GENOMIC DNA]</scope>
    <source>
        <strain evidence="2">DYQJB</strain>
        <tissue evidence="2">Leaf</tissue>
    </source>
</reference>